<dbReference type="Proteomes" id="UP000193218">
    <property type="component" value="Unassembled WGS sequence"/>
</dbReference>
<comment type="caution">
    <text evidence="2">The sequence shown here is derived from an EMBL/GenBank/DDBJ whole genome shotgun (WGS) entry which is preliminary data.</text>
</comment>
<reference evidence="2 3" key="1">
    <citation type="submission" date="2017-03" db="EMBL/GenBank/DDBJ databases">
        <title>Widespread Adenine N6-methylation of Active Genes in Fungi.</title>
        <authorList>
            <consortium name="DOE Joint Genome Institute"/>
            <person name="Mondo S.J."/>
            <person name="Dannebaum R.O."/>
            <person name="Kuo R.C."/>
            <person name="Louie K.B."/>
            <person name="Bewick A.J."/>
            <person name="Labutti K."/>
            <person name="Haridas S."/>
            <person name="Kuo A."/>
            <person name="Salamov A."/>
            <person name="Ahrendt S.R."/>
            <person name="Lau R."/>
            <person name="Bowen B.P."/>
            <person name="Lipzen A."/>
            <person name="Sullivan W."/>
            <person name="Andreopoulos W.B."/>
            <person name="Clum A."/>
            <person name="Lindquist E."/>
            <person name="Daum C."/>
            <person name="Northen T.R."/>
            <person name="Ramamoorthy G."/>
            <person name="Schmitz R.J."/>
            <person name="Gryganskyi A."/>
            <person name="Culley D."/>
            <person name="Magnuson J."/>
            <person name="James T.Y."/>
            <person name="O'Malley M.A."/>
            <person name="Stajich J.E."/>
            <person name="Spatafora J.W."/>
            <person name="Visel A."/>
            <person name="Grigoriev I.V."/>
        </authorList>
    </citation>
    <scope>NUCLEOTIDE SEQUENCE [LARGE SCALE GENOMIC DNA]</scope>
    <source>
        <strain evidence="2 3">NRRL Y-17943</strain>
    </source>
</reference>
<keyword evidence="1" id="KW-0472">Membrane</keyword>
<feature type="transmembrane region" description="Helical" evidence="1">
    <location>
        <begin position="133"/>
        <end position="156"/>
    </location>
</feature>
<dbReference type="EMBL" id="NBSH01000005">
    <property type="protein sequence ID" value="ORX37680.1"/>
    <property type="molecule type" value="Genomic_DNA"/>
</dbReference>
<dbReference type="AlphaFoldDB" id="A0A1Y1UHZ9"/>
<organism evidence="2 3">
    <name type="scientific">Kockovaella imperatae</name>
    <dbReference type="NCBI Taxonomy" id="4999"/>
    <lineage>
        <taxon>Eukaryota</taxon>
        <taxon>Fungi</taxon>
        <taxon>Dikarya</taxon>
        <taxon>Basidiomycota</taxon>
        <taxon>Agaricomycotina</taxon>
        <taxon>Tremellomycetes</taxon>
        <taxon>Tremellales</taxon>
        <taxon>Cuniculitremaceae</taxon>
        <taxon>Kockovaella</taxon>
    </lineage>
</organism>
<sequence>MSFISAPKPINGHVQPEAGMSYMVAHASLKVAQTAGMIVPPAYLLFGLVRRNPLSVSRWMRASVGGVVAGAGLGAGMGYMRLRGETAAALEDRVVRLSHNPSQIRTDDYSIIGSALGALIVPTLLLKRSRLPTLALGGAAIGLGAGVWVHLVRMWAQGADVRPEGMVGEIPVVGGNDKK</sequence>
<dbReference type="InterPro" id="IPR013869">
    <property type="entry name" value="DUF1757"/>
</dbReference>
<keyword evidence="1" id="KW-1133">Transmembrane helix</keyword>
<gene>
    <name evidence="2" type="ORF">BD324DRAFT_622852</name>
</gene>
<feature type="transmembrane region" description="Helical" evidence="1">
    <location>
        <begin position="61"/>
        <end position="80"/>
    </location>
</feature>
<evidence type="ECO:0000313" key="3">
    <source>
        <dbReference type="Proteomes" id="UP000193218"/>
    </source>
</evidence>
<proteinExistence type="predicted"/>
<accession>A0A1Y1UHZ9</accession>
<dbReference type="RefSeq" id="XP_021871667.1">
    <property type="nucleotide sequence ID" value="XM_022015521.1"/>
</dbReference>
<keyword evidence="1" id="KW-0812">Transmembrane</keyword>
<evidence type="ECO:0000256" key="1">
    <source>
        <dbReference type="SAM" id="Phobius"/>
    </source>
</evidence>
<dbReference type="InParanoid" id="A0A1Y1UHZ9"/>
<keyword evidence="3" id="KW-1185">Reference proteome</keyword>
<evidence type="ECO:0000313" key="2">
    <source>
        <dbReference type="EMBL" id="ORX37680.1"/>
    </source>
</evidence>
<feature type="transmembrane region" description="Helical" evidence="1">
    <location>
        <begin position="109"/>
        <end position="126"/>
    </location>
</feature>
<name>A0A1Y1UHZ9_9TREE</name>
<dbReference type="Pfam" id="PF08560">
    <property type="entry name" value="DUF1757"/>
    <property type="match status" value="1"/>
</dbReference>
<protein>
    <submittedName>
        <fullName evidence="2">Uncharacterized protein</fullName>
    </submittedName>
</protein>
<dbReference type="GeneID" id="33557330"/>
<dbReference type="OrthoDB" id="2524788at2759"/>
<feature type="transmembrane region" description="Helical" evidence="1">
    <location>
        <begin position="31"/>
        <end position="49"/>
    </location>
</feature>